<evidence type="ECO:0000256" key="2">
    <source>
        <dbReference type="SAM" id="Phobius"/>
    </source>
</evidence>
<feature type="transmembrane region" description="Helical" evidence="2">
    <location>
        <begin position="385"/>
        <end position="410"/>
    </location>
</feature>
<reference evidence="3" key="1">
    <citation type="submission" date="2021-01" db="EMBL/GenBank/DDBJ databases">
        <authorList>
            <person name="Corre E."/>
            <person name="Pelletier E."/>
            <person name="Niang G."/>
            <person name="Scheremetjew M."/>
            <person name="Finn R."/>
            <person name="Kale V."/>
            <person name="Holt S."/>
            <person name="Cochrane G."/>
            <person name="Meng A."/>
            <person name="Brown T."/>
            <person name="Cohen L."/>
        </authorList>
    </citation>
    <scope>NUCLEOTIDE SEQUENCE</scope>
    <source>
        <strain evidence="3">GSBS06</strain>
    </source>
</reference>
<evidence type="ECO:0000313" key="3">
    <source>
        <dbReference type="EMBL" id="CAE0440032.1"/>
    </source>
</evidence>
<dbReference type="EMBL" id="HBIN01013490">
    <property type="protein sequence ID" value="CAE0440032.1"/>
    <property type="molecule type" value="Transcribed_RNA"/>
</dbReference>
<feature type="compositionally biased region" description="Basic and acidic residues" evidence="1">
    <location>
        <begin position="89"/>
        <end position="99"/>
    </location>
</feature>
<keyword evidence="2" id="KW-0472">Membrane</keyword>
<protein>
    <recommendedName>
        <fullName evidence="4">Transmembrane protein</fullName>
    </recommendedName>
</protein>
<organism evidence="3">
    <name type="scientific">Aplanochytrium stocchinoi</name>
    <dbReference type="NCBI Taxonomy" id="215587"/>
    <lineage>
        <taxon>Eukaryota</taxon>
        <taxon>Sar</taxon>
        <taxon>Stramenopiles</taxon>
        <taxon>Bigyra</taxon>
        <taxon>Labyrinthulomycetes</taxon>
        <taxon>Thraustochytrida</taxon>
        <taxon>Thraustochytriidae</taxon>
        <taxon>Aplanochytrium</taxon>
    </lineage>
</organism>
<feature type="compositionally biased region" description="Basic residues" evidence="1">
    <location>
        <begin position="100"/>
        <end position="109"/>
    </location>
</feature>
<accession>A0A7S3PI49</accession>
<keyword evidence="2" id="KW-1133">Transmembrane helix</keyword>
<proteinExistence type="predicted"/>
<feature type="transmembrane region" description="Helical" evidence="2">
    <location>
        <begin position="457"/>
        <end position="475"/>
    </location>
</feature>
<dbReference type="AlphaFoldDB" id="A0A7S3PI49"/>
<evidence type="ECO:0000256" key="1">
    <source>
        <dbReference type="SAM" id="MobiDB-lite"/>
    </source>
</evidence>
<feature type="region of interest" description="Disordered" evidence="1">
    <location>
        <begin position="1"/>
        <end position="46"/>
    </location>
</feature>
<name>A0A7S3PI49_9STRA</name>
<feature type="transmembrane region" description="Helical" evidence="2">
    <location>
        <begin position="512"/>
        <end position="533"/>
    </location>
</feature>
<feature type="transmembrane region" description="Helical" evidence="2">
    <location>
        <begin position="481"/>
        <end position="500"/>
    </location>
</feature>
<feature type="region of interest" description="Disordered" evidence="1">
    <location>
        <begin position="534"/>
        <end position="572"/>
    </location>
</feature>
<evidence type="ECO:0008006" key="4">
    <source>
        <dbReference type="Google" id="ProtNLM"/>
    </source>
</evidence>
<feature type="transmembrane region" description="Helical" evidence="2">
    <location>
        <begin position="318"/>
        <end position="336"/>
    </location>
</feature>
<sequence>MGRKNSRRKKANLTSEFRDEEHDDCDTFTGTQGSGTSRSASSYSQGGVKIKYVNGEPTMKLGIKHVRGMMGFRELQRVDPEQAQNVPVKQEDYSNDKNHKNTKASKKKKKAEEEEAVRGLGVVDLVNGKKELISHWGSLSRERKQAVLFVPKEKVLGLFRYLQRAFDVRSEVPKGSVIEKLQASFILHMEEAYQNQKLWRKQRNLNPDSFHEDESSSFEFDHVLFSMKEPSPPELAVLMVLKGNLELSYAKANMHWNFSMLLMFYAWYFSESYILAFLLIATIFFFIYTQISAVAAVREYLCYMIDASFAAKGDPKYVNWKANWFLTSILLLTFSCVLIPEYIWIFLVISLIPYALIVFEEEDPYQIDDILGESGVRKWKHRLTFFNTILLACFTYYEWEPLILVAAIFFSEASTLVFQLGFSLCLLTVLGIRDIVPRIVGKNISHTWQMVMLRNRNVFIVSVIVFLLNVAVFFGTWQWEYLYSGSIVRGFVGILSLLWLPERMNLMGLSYIMVALSFVVGLFSGLGSLHSAAPKSDTNNSSDFNEGQKQQPNFDFNKFQEERRRQSAQKSP</sequence>
<feature type="compositionally biased region" description="Low complexity" evidence="1">
    <location>
        <begin position="27"/>
        <end position="46"/>
    </location>
</feature>
<feature type="region of interest" description="Disordered" evidence="1">
    <location>
        <begin position="75"/>
        <end position="113"/>
    </location>
</feature>
<feature type="transmembrane region" description="Helical" evidence="2">
    <location>
        <begin position="416"/>
        <end position="436"/>
    </location>
</feature>
<keyword evidence="2" id="KW-0812">Transmembrane</keyword>
<feature type="compositionally biased region" description="Polar residues" evidence="1">
    <location>
        <begin position="536"/>
        <end position="554"/>
    </location>
</feature>
<feature type="compositionally biased region" description="Basic residues" evidence="1">
    <location>
        <begin position="1"/>
        <end position="11"/>
    </location>
</feature>
<feature type="transmembrane region" description="Helical" evidence="2">
    <location>
        <begin position="274"/>
        <end position="297"/>
    </location>
</feature>
<gene>
    <name evidence="3" type="ORF">ASTO00021_LOCUS10186</name>
</gene>